<organism evidence="1 2">
    <name type="scientific">Absicoccus porci</name>
    <dbReference type="NCBI Taxonomy" id="2486576"/>
    <lineage>
        <taxon>Bacteria</taxon>
        <taxon>Bacillati</taxon>
        <taxon>Bacillota</taxon>
        <taxon>Erysipelotrichia</taxon>
        <taxon>Erysipelotrichales</taxon>
        <taxon>Erysipelotrichaceae</taxon>
        <taxon>Absicoccus</taxon>
    </lineage>
</organism>
<dbReference type="GO" id="GO:0005829">
    <property type="term" value="C:cytosol"/>
    <property type="evidence" value="ECO:0007669"/>
    <property type="project" value="TreeGrafter"/>
</dbReference>
<dbReference type="InterPro" id="IPR036412">
    <property type="entry name" value="HAD-like_sf"/>
</dbReference>
<evidence type="ECO:0000313" key="1">
    <source>
        <dbReference type="EMBL" id="RNM29769.1"/>
    </source>
</evidence>
<dbReference type="Gene3D" id="3.40.50.1000">
    <property type="entry name" value="HAD superfamily/HAD-like"/>
    <property type="match status" value="1"/>
</dbReference>
<accession>A0A3N0HYC0</accession>
<dbReference type="InterPro" id="IPR000150">
    <property type="entry name" value="Cof"/>
</dbReference>
<dbReference type="AlphaFoldDB" id="A0A3N0HYC0"/>
<dbReference type="InterPro" id="IPR006379">
    <property type="entry name" value="HAD-SF_hydro_IIB"/>
</dbReference>
<dbReference type="PANTHER" id="PTHR10000:SF8">
    <property type="entry name" value="HAD SUPERFAMILY HYDROLASE-LIKE, TYPE 3"/>
    <property type="match status" value="1"/>
</dbReference>
<gene>
    <name evidence="1" type="ORF">EDX97_09070</name>
</gene>
<dbReference type="PROSITE" id="PS01228">
    <property type="entry name" value="COF_1"/>
    <property type="match status" value="1"/>
</dbReference>
<dbReference type="Gene3D" id="3.30.1240.10">
    <property type="match status" value="1"/>
</dbReference>
<dbReference type="InterPro" id="IPR023214">
    <property type="entry name" value="HAD_sf"/>
</dbReference>
<comment type="caution">
    <text evidence="1">The sequence shown here is derived from an EMBL/GenBank/DDBJ whole genome shotgun (WGS) entry which is preliminary data.</text>
</comment>
<dbReference type="RefSeq" id="WP_128520833.1">
    <property type="nucleotide sequence ID" value="NZ_RJQC01000003.1"/>
</dbReference>
<evidence type="ECO:0000313" key="2">
    <source>
        <dbReference type="Proteomes" id="UP000276568"/>
    </source>
</evidence>
<name>A0A3N0HYC0_9FIRM</name>
<dbReference type="Proteomes" id="UP000276568">
    <property type="component" value="Unassembled WGS sequence"/>
</dbReference>
<reference evidence="1 2" key="1">
    <citation type="submission" date="2018-11" db="EMBL/GenBank/DDBJ databases">
        <title>Clostridium sp. nov., a member of the family Erysipelotrichaceae isolated from pig faeces.</title>
        <authorList>
            <person name="Chang Y.-H."/>
        </authorList>
    </citation>
    <scope>NUCLEOTIDE SEQUENCE [LARGE SCALE GENOMIC DNA]</scope>
    <source>
        <strain evidence="1 2">YH-panp20</strain>
    </source>
</reference>
<dbReference type="Pfam" id="PF08282">
    <property type="entry name" value="Hydrolase_3"/>
    <property type="match status" value="1"/>
</dbReference>
<dbReference type="EMBL" id="RJQC01000003">
    <property type="protein sequence ID" value="RNM29769.1"/>
    <property type="molecule type" value="Genomic_DNA"/>
</dbReference>
<proteinExistence type="predicted"/>
<keyword evidence="2" id="KW-1185">Reference proteome</keyword>
<sequence>MIRLFVSDLDGTLLNENHQLDDRILQSIDFVLDNQCDFAIATGRDMHPLHKKTLDFGARHIYTICMNGAMVFDWYRNIIFEQPIESSFVYELAQTFPDLSFDYNGKLEKYTLASYQDIYARYHAQNFFGGFMNIEQMENWLSDYRYDQSPEDIASQTIYKINGEVDDPKRKAEVHDFLLQHDHQIENAPFRPDFFEITAKGVNKGMAIHQLAQYLHVSDDAVAVYGDGGNDMDMMKAFDHAYAPANASQTIQAYASEILGPNNTYSVPKHMERTIINNKNK</sequence>
<dbReference type="NCBIfam" id="TIGR00099">
    <property type="entry name" value="Cof-subfamily"/>
    <property type="match status" value="1"/>
</dbReference>
<dbReference type="GO" id="GO:0000287">
    <property type="term" value="F:magnesium ion binding"/>
    <property type="evidence" value="ECO:0007669"/>
    <property type="project" value="TreeGrafter"/>
</dbReference>
<protein>
    <submittedName>
        <fullName evidence="1">HAD family phosphatase</fullName>
    </submittedName>
</protein>
<dbReference type="GO" id="GO:0016791">
    <property type="term" value="F:phosphatase activity"/>
    <property type="evidence" value="ECO:0007669"/>
    <property type="project" value="TreeGrafter"/>
</dbReference>
<dbReference type="SUPFAM" id="SSF56784">
    <property type="entry name" value="HAD-like"/>
    <property type="match status" value="1"/>
</dbReference>
<dbReference type="OrthoDB" id="9781413at2"/>
<dbReference type="PANTHER" id="PTHR10000">
    <property type="entry name" value="PHOSPHOSERINE PHOSPHATASE"/>
    <property type="match status" value="1"/>
</dbReference>
<dbReference type="NCBIfam" id="TIGR01484">
    <property type="entry name" value="HAD-SF-IIB"/>
    <property type="match status" value="1"/>
</dbReference>